<proteinExistence type="predicted"/>
<dbReference type="AlphaFoldDB" id="A0A6A4H185"/>
<gene>
    <name evidence="1" type="ORF">BT96DRAFT_1001307</name>
</gene>
<accession>A0A6A4H185</accession>
<organism evidence="1 2">
    <name type="scientific">Gymnopus androsaceus JB14</name>
    <dbReference type="NCBI Taxonomy" id="1447944"/>
    <lineage>
        <taxon>Eukaryota</taxon>
        <taxon>Fungi</taxon>
        <taxon>Dikarya</taxon>
        <taxon>Basidiomycota</taxon>
        <taxon>Agaricomycotina</taxon>
        <taxon>Agaricomycetes</taxon>
        <taxon>Agaricomycetidae</taxon>
        <taxon>Agaricales</taxon>
        <taxon>Marasmiineae</taxon>
        <taxon>Omphalotaceae</taxon>
        <taxon>Gymnopus</taxon>
    </lineage>
</organism>
<protein>
    <submittedName>
        <fullName evidence="1">Uncharacterized protein</fullName>
    </submittedName>
</protein>
<sequence>MQDFQHYLPRMIWSWGMVGYPAAGLLCQQLDNTFLLAVLFYHYQPHSIQSNSPPLATVSSSISLFHSHAPSLIWAYNGTVMGATHEDHPVNSWSPVWSEALGLPQGPV</sequence>
<evidence type="ECO:0000313" key="2">
    <source>
        <dbReference type="Proteomes" id="UP000799118"/>
    </source>
</evidence>
<name>A0A6A4H185_9AGAR</name>
<keyword evidence="2" id="KW-1185">Reference proteome</keyword>
<evidence type="ECO:0000313" key="1">
    <source>
        <dbReference type="EMBL" id="KAE9391448.1"/>
    </source>
</evidence>
<dbReference type="EMBL" id="ML769623">
    <property type="protein sequence ID" value="KAE9391448.1"/>
    <property type="molecule type" value="Genomic_DNA"/>
</dbReference>
<reference evidence="1" key="1">
    <citation type="journal article" date="2019" name="Environ. Microbiol.">
        <title>Fungal ecological strategies reflected in gene transcription - a case study of two litter decomposers.</title>
        <authorList>
            <person name="Barbi F."/>
            <person name="Kohler A."/>
            <person name="Barry K."/>
            <person name="Baskaran P."/>
            <person name="Daum C."/>
            <person name="Fauchery L."/>
            <person name="Ihrmark K."/>
            <person name="Kuo A."/>
            <person name="LaButti K."/>
            <person name="Lipzen A."/>
            <person name="Morin E."/>
            <person name="Grigoriev I.V."/>
            <person name="Henrissat B."/>
            <person name="Lindahl B."/>
            <person name="Martin F."/>
        </authorList>
    </citation>
    <scope>NUCLEOTIDE SEQUENCE</scope>
    <source>
        <strain evidence="1">JB14</strain>
    </source>
</reference>
<dbReference type="Proteomes" id="UP000799118">
    <property type="component" value="Unassembled WGS sequence"/>
</dbReference>